<sequence length="80" mass="8719">MGRRDDVELHAAAAYLSLLLPSANPPATAPATAEGFRGKMQALIHPELCDFEGGRPIREEEENPRKSLRPSVIGMECNSM</sequence>
<name>A0A8J6BYI6_ZIZPA</name>
<reference evidence="1" key="1">
    <citation type="journal article" date="2021" name="bioRxiv">
        <title>Whole Genome Assembly and Annotation of Northern Wild Rice, Zizania palustris L., Supports a Whole Genome Duplication in the Zizania Genus.</title>
        <authorList>
            <person name="Haas M."/>
            <person name="Kono T."/>
            <person name="Macchietto M."/>
            <person name="Millas R."/>
            <person name="McGilp L."/>
            <person name="Shao M."/>
            <person name="Duquette J."/>
            <person name="Hirsch C.N."/>
            <person name="Kimball J."/>
        </authorList>
    </citation>
    <scope>NUCLEOTIDE SEQUENCE</scope>
    <source>
        <tissue evidence="1">Fresh leaf tissue</tissue>
    </source>
</reference>
<accession>A0A8J6BYI6</accession>
<dbReference type="AlphaFoldDB" id="A0A8J6BYI6"/>
<dbReference type="EMBL" id="JAAALK010000079">
    <property type="protein sequence ID" value="KAG8099164.1"/>
    <property type="molecule type" value="Genomic_DNA"/>
</dbReference>
<proteinExistence type="predicted"/>
<keyword evidence="2" id="KW-1185">Reference proteome</keyword>
<evidence type="ECO:0000313" key="1">
    <source>
        <dbReference type="EMBL" id="KAG8099164.1"/>
    </source>
</evidence>
<evidence type="ECO:0000313" key="2">
    <source>
        <dbReference type="Proteomes" id="UP000729402"/>
    </source>
</evidence>
<dbReference type="Proteomes" id="UP000729402">
    <property type="component" value="Unassembled WGS sequence"/>
</dbReference>
<organism evidence="1 2">
    <name type="scientific">Zizania palustris</name>
    <name type="common">Northern wild rice</name>
    <dbReference type="NCBI Taxonomy" id="103762"/>
    <lineage>
        <taxon>Eukaryota</taxon>
        <taxon>Viridiplantae</taxon>
        <taxon>Streptophyta</taxon>
        <taxon>Embryophyta</taxon>
        <taxon>Tracheophyta</taxon>
        <taxon>Spermatophyta</taxon>
        <taxon>Magnoliopsida</taxon>
        <taxon>Liliopsida</taxon>
        <taxon>Poales</taxon>
        <taxon>Poaceae</taxon>
        <taxon>BOP clade</taxon>
        <taxon>Oryzoideae</taxon>
        <taxon>Oryzeae</taxon>
        <taxon>Zizaniinae</taxon>
        <taxon>Zizania</taxon>
    </lineage>
</organism>
<gene>
    <name evidence="1" type="ORF">GUJ93_ZPchr0013g36686</name>
</gene>
<protein>
    <submittedName>
        <fullName evidence="1">Uncharacterized protein</fullName>
    </submittedName>
</protein>
<comment type="caution">
    <text evidence="1">The sequence shown here is derived from an EMBL/GenBank/DDBJ whole genome shotgun (WGS) entry which is preliminary data.</text>
</comment>
<reference evidence="1" key="2">
    <citation type="submission" date="2021-02" db="EMBL/GenBank/DDBJ databases">
        <authorList>
            <person name="Kimball J.A."/>
            <person name="Haas M.W."/>
            <person name="Macchietto M."/>
            <person name="Kono T."/>
            <person name="Duquette J."/>
            <person name="Shao M."/>
        </authorList>
    </citation>
    <scope>NUCLEOTIDE SEQUENCE</scope>
    <source>
        <tissue evidence="1">Fresh leaf tissue</tissue>
    </source>
</reference>